<evidence type="ECO:0000256" key="1">
    <source>
        <dbReference type="SAM" id="MobiDB-lite"/>
    </source>
</evidence>
<feature type="region of interest" description="Disordered" evidence="1">
    <location>
        <begin position="1"/>
        <end position="53"/>
    </location>
</feature>
<protein>
    <submittedName>
        <fullName evidence="2">Uncharacterized protein</fullName>
    </submittedName>
</protein>
<name>A0A0X8JS83_9BACT</name>
<keyword evidence="3" id="KW-1185">Reference proteome</keyword>
<gene>
    <name evidence="2" type="ORF">AXF15_13010</name>
</gene>
<evidence type="ECO:0000313" key="2">
    <source>
        <dbReference type="EMBL" id="AMD93926.1"/>
    </source>
</evidence>
<evidence type="ECO:0000313" key="3">
    <source>
        <dbReference type="Proteomes" id="UP000063964"/>
    </source>
</evidence>
<reference evidence="3" key="1">
    <citation type="submission" date="2016-02" db="EMBL/GenBank/DDBJ databases">
        <authorList>
            <person name="Holder M.E."/>
            <person name="Ajami N.J."/>
            <person name="Petrosino J.F."/>
        </authorList>
    </citation>
    <scope>NUCLEOTIDE SEQUENCE [LARGE SCALE GENOMIC DNA]</scope>
    <source>
        <strain evidence="3">DSM 12838</strain>
    </source>
</reference>
<dbReference type="KEGG" id="doa:AXF15_13010"/>
<proteinExistence type="predicted"/>
<accession>A0A0X8JS83</accession>
<dbReference type="EMBL" id="CP014230">
    <property type="protein sequence ID" value="AMD93926.1"/>
    <property type="molecule type" value="Genomic_DNA"/>
</dbReference>
<sequence length="179" mass="19172">MSYAPGCTNRHASGQGWTAVDKGRRGGHEPEIAAGGRFAAPGSHLPAGRTRPRPFRKGIIMKHPLKYLAFFLLLFPLAGCLGEPSGEDLRAAVERSLDQDAASLTEAGKVFGEAGKTLTDMLGKKELHGVRKIGCVSARNAPGYICDVELDMTVPVSGRSREIVSARFVEGPDGWIMIK</sequence>
<dbReference type="AlphaFoldDB" id="A0A0X8JS83"/>
<organism evidence="2 3">
    <name type="scientific">Desulfomicrobium orale DSM 12838</name>
    <dbReference type="NCBI Taxonomy" id="888061"/>
    <lineage>
        <taxon>Bacteria</taxon>
        <taxon>Pseudomonadati</taxon>
        <taxon>Thermodesulfobacteriota</taxon>
        <taxon>Desulfovibrionia</taxon>
        <taxon>Desulfovibrionales</taxon>
        <taxon>Desulfomicrobiaceae</taxon>
        <taxon>Desulfomicrobium</taxon>
    </lineage>
</organism>
<dbReference type="Proteomes" id="UP000063964">
    <property type="component" value="Chromosome"/>
</dbReference>
<feature type="compositionally biased region" description="Basic and acidic residues" evidence="1">
    <location>
        <begin position="21"/>
        <end position="31"/>
    </location>
</feature>
<dbReference type="STRING" id="888061.AXF15_13010"/>